<protein>
    <submittedName>
        <fullName evidence="2">Protein aurora borealis</fullName>
    </submittedName>
</protein>
<dbReference type="Pfam" id="PF15280">
    <property type="entry name" value="BORA_N"/>
    <property type="match status" value="1"/>
</dbReference>
<dbReference type="InterPro" id="IPR023252">
    <property type="entry name" value="Aurora_borealis_protein"/>
</dbReference>
<sequence length="322" mass="36287">MTSNIPKVHNILVSPFNSVKCSTPIKNKKISRVVTPLHRSILRSQTCRCNHNPFSPGVSENSFGLHINGHGFSPRMFEYKPENGENENLFGWNIDQMSKIQPISIPEEHQCCYASPNIKHHVELHDKVLKYFKEDHHIPSPNTTTTYCSGHGKELVKTPLTSKKFRTNNSSLIQSSSKSICVVESFGKSPPVNISISIEHNETPKLSQKVLELISSPIITNTEASDQLNNDNNSNMFLYFPDEDYDYKEEISLGEECLVPVTKAGAFIHIDDSYLQFDDIEHDYSHQKADFDISGIDSESSQIELMFSPIPSSTEDNLSDIV</sequence>
<accession>A0A0N4ZV47</accession>
<proteinExistence type="predicted"/>
<dbReference type="WBParaSite" id="PTRK_0001245700.1">
    <property type="protein sequence ID" value="PTRK_0001245700.1"/>
    <property type="gene ID" value="PTRK_0001245700"/>
</dbReference>
<name>A0A0N4ZV47_PARTI</name>
<dbReference type="Proteomes" id="UP000038045">
    <property type="component" value="Unplaced"/>
</dbReference>
<evidence type="ECO:0000313" key="2">
    <source>
        <dbReference type="WBParaSite" id="PTRK_0001245700.1"/>
    </source>
</evidence>
<reference evidence="2" key="1">
    <citation type="submission" date="2017-02" db="UniProtKB">
        <authorList>
            <consortium name="WormBaseParasite"/>
        </authorList>
    </citation>
    <scope>IDENTIFICATION</scope>
</reference>
<dbReference type="AlphaFoldDB" id="A0A0N4ZV47"/>
<organism evidence="1 2">
    <name type="scientific">Parastrongyloides trichosuri</name>
    <name type="common">Possum-specific nematode worm</name>
    <dbReference type="NCBI Taxonomy" id="131310"/>
    <lineage>
        <taxon>Eukaryota</taxon>
        <taxon>Metazoa</taxon>
        <taxon>Ecdysozoa</taxon>
        <taxon>Nematoda</taxon>
        <taxon>Chromadorea</taxon>
        <taxon>Rhabditida</taxon>
        <taxon>Tylenchina</taxon>
        <taxon>Panagrolaimomorpha</taxon>
        <taxon>Strongyloidoidea</taxon>
        <taxon>Strongyloididae</taxon>
        <taxon>Parastrongyloides</taxon>
    </lineage>
</organism>
<keyword evidence="1" id="KW-1185">Reference proteome</keyword>
<evidence type="ECO:0000313" key="1">
    <source>
        <dbReference type="Proteomes" id="UP000038045"/>
    </source>
</evidence>